<comment type="caution">
    <text evidence="1">The sequence shown here is derived from an EMBL/GenBank/DDBJ whole genome shotgun (WGS) entry which is preliminary data.</text>
</comment>
<sequence>MKMREVISILTLLSLLVTLATSSEDNEFIYNGFRKTDLHLDGISEISPDGLLKMTNTTKNQQGHAFHPVPLLFKNKDGNSNSFSTTFVFAIVSEYVDLSAHGLALVISPTRGLPGALPFQYLGLFNQSNNGNSANHVIAIEFDTILNIDFNDIDNNHVGIDVNGLKSIAAAPASYYADDAAGFKNLSLFSGEPIQVWVEYDSLDMKFNVTISPINVMKPRFPLLSSTINISSVIYDTMYVGFSASSGSVIASHYVLGWSFKVNGQVHELNLSSLPSVPPRNHVKNSTASKTRLIFVFALSAVLFVFVICIVIGIMVRRRMKFKEVLEDWEIEYSPHRFSYKELYKATRGFRDAELLGVGGFGRVYKGKLPTSQVDIAVKRVSHDTKHAVKEFIAEIVSIGRLRHRNLVQLLGYCRRKGELLLVYEFMPNGSLDKFLFEDTQPTRVNWRQRFQIIKGVASGLFYLHEQWEQVVIHRDIKASNVLLDGEMNGKLGDFGLSRLYDHGSDPRTTHVVGTMGYIAPEFTRTGRAAPCTDVFAFGVFLFEVACGRRPIEQQASPESLNLVDWVRRCWRSGAFLETRDPKLGSDFEMQELELVLKLGLLCSHPVAAARPSMSQVVRFLDGDLPVPELSKHELDDRVSATNLSTLSSFLESKVLEEQQSLLLEDEHVYYAQ</sequence>
<organism evidence="1 2">
    <name type="scientific">Dioscorea alata</name>
    <name type="common">Purple yam</name>
    <dbReference type="NCBI Taxonomy" id="55571"/>
    <lineage>
        <taxon>Eukaryota</taxon>
        <taxon>Viridiplantae</taxon>
        <taxon>Streptophyta</taxon>
        <taxon>Embryophyta</taxon>
        <taxon>Tracheophyta</taxon>
        <taxon>Spermatophyta</taxon>
        <taxon>Magnoliopsida</taxon>
        <taxon>Liliopsida</taxon>
        <taxon>Dioscoreales</taxon>
        <taxon>Dioscoreaceae</taxon>
        <taxon>Dioscorea</taxon>
    </lineage>
</organism>
<reference evidence="2" key="1">
    <citation type="journal article" date="2022" name="Nat. Commun.">
        <title>Chromosome evolution and the genetic basis of agronomically important traits in greater yam.</title>
        <authorList>
            <person name="Bredeson J.V."/>
            <person name="Lyons J.B."/>
            <person name="Oniyinde I.O."/>
            <person name="Okereke N.R."/>
            <person name="Kolade O."/>
            <person name="Nnabue I."/>
            <person name="Nwadili C.O."/>
            <person name="Hribova E."/>
            <person name="Parker M."/>
            <person name="Nwogha J."/>
            <person name="Shu S."/>
            <person name="Carlson J."/>
            <person name="Kariba R."/>
            <person name="Muthemba S."/>
            <person name="Knop K."/>
            <person name="Barton G.J."/>
            <person name="Sherwood A.V."/>
            <person name="Lopez-Montes A."/>
            <person name="Asiedu R."/>
            <person name="Jamnadass R."/>
            <person name="Muchugi A."/>
            <person name="Goodstein D."/>
            <person name="Egesi C.N."/>
            <person name="Featherston J."/>
            <person name="Asfaw A."/>
            <person name="Simpson G.G."/>
            <person name="Dolezel J."/>
            <person name="Hendre P.S."/>
            <person name="Van Deynze A."/>
            <person name="Kumar P.L."/>
            <person name="Obidiegwu J.E."/>
            <person name="Bhattacharjee R."/>
            <person name="Rokhsar D.S."/>
        </authorList>
    </citation>
    <scope>NUCLEOTIDE SEQUENCE [LARGE SCALE GENOMIC DNA]</scope>
    <source>
        <strain evidence="2">cv. TDa95/00328</strain>
    </source>
</reference>
<name>A0ACB7U9P3_DIOAL</name>
<dbReference type="Proteomes" id="UP000827976">
    <property type="component" value="Chromosome 18"/>
</dbReference>
<gene>
    <name evidence="1" type="ORF">IHE45_18G111400</name>
</gene>
<keyword evidence="1" id="KW-0418">Kinase</keyword>
<keyword evidence="1" id="KW-0808">Transferase</keyword>
<accession>A0ACB7U9P3</accession>
<protein>
    <submittedName>
        <fullName evidence="1">Non-specific serine/threonine protein kinase protein</fullName>
        <ecNumber evidence="1">2.7.11.1</ecNumber>
    </submittedName>
</protein>
<evidence type="ECO:0000313" key="2">
    <source>
        <dbReference type="Proteomes" id="UP000827976"/>
    </source>
</evidence>
<evidence type="ECO:0000313" key="1">
    <source>
        <dbReference type="EMBL" id="KAH7656988.1"/>
    </source>
</evidence>
<keyword evidence="1" id="KW-0723">Serine/threonine-protein kinase</keyword>
<keyword evidence="2" id="KW-1185">Reference proteome</keyword>
<dbReference type="EMBL" id="CM037028">
    <property type="protein sequence ID" value="KAH7656988.1"/>
    <property type="molecule type" value="Genomic_DNA"/>
</dbReference>
<dbReference type="EC" id="2.7.11.1" evidence="1"/>
<proteinExistence type="predicted"/>